<dbReference type="Gene3D" id="3.40.50.720">
    <property type="entry name" value="NAD(P)-binding Rossmann-like Domain"/>
    <property type="match status" value="1"/>
</dbReference>
<dbReference type="PANTHER" id="PTHR43431:SF7">
    <property type="entry name" value="OXIDOREDUCTASE, SHORT CHAIN DEHYDROGENASE_REDUCTASE FAMILY (AFU_ORTHOLOGUE AFUA_5G14000)"/>
    <property type="match status" value="1"/>
</dbReference>
<dbReference type="EMBL" id="JAWRVE010000139">
    <property type="protein sequence ID" value="KAL1854443.1"/>
    <property type="molecule type" value="Genomic_DNA"/>
</dbReference>
<dbReference type="InterPro" id="IPR036291">
    <property type="entry name" value="NAD(P)-bd_dom_sf"/>
</dbReference>
<dbReference type="PRINTS" id="PR00081">
    <property type="entry name" value="GDHRDH"/>
</dbReference>
<accession>A0ABR3W6L4</accession>
<evidence type="ECO:0008006" key="3">
    <source>
        <dbReference type="Google" id="ProtNLM"/>
    </source>
</evidence>
<dbReference type="Pfam" id="PF00106">
    <property type="entry name" value="adh_short"/>
    <property type="match status" value="1"/>
</dbReference>
<dbReference type="PANTHER" id="PTHR43431">
    <property type="entry name" value="OXIDOREDUCTASE, SHORT CHAIN DEHYDROGENASE/REDUCTASE FAMILY (AFU_ORTHOLOGUE AFUA_5G14000)"/>
    <property type="match status" value="1"/>
</dbReference>
<dbReference type="Proteomes" id="UP001583177">
    <property type="component" value="Unassembled WGS sequence"/>
</dbReference>
<dbReference type="InterPro" id="IPR002347">
    <property type="entry name" value="SDR_fam"/>
</dbReference>
<protein>
    <recommendedName>
        <fullName evidence="3">NAD(P)-binding protein</fullName>
    </recommendedName>
</protein>
<comment type="caution">
    <text evidence="1">The sequence shown here is derived from an EMBL/GenBank/DDBJ whole genome shotgun (WGS) entry which is preliminary data.</text>
</comment>
<evidence type="ECO:0000313" key="2">
    <source>
        <dbReference type="Proteomes" id="UP001583177"/>
    </source>
</evidence>
<evidence type="ECO:0000313" key="1">
    <source>
        <dbReference type="EMBL" id="KAL1854443.1"/>
    </source>
</evidence>
<organism evidence="1 2">
    <name type="scientific">Diaporthe australafricana</name>
    <dbReference type="NCBI Taxonomy" id="127596"/>
    <lineage>
        <taxon>Eukaryota</taxon>
        <taxon>Fungi</taxon>
        <taxon>Dikarya</taxon>
        <taxon>Ascomycota</taxon>
        <taxon>Pezizomycotina</taxon>
        <taxon>Sordariomycetes</taxon>
        <taxon>Sordariomycetidae</taxon>
        <taxon>Diaporthales</taxon>
        <taxon>Diaporthaceae</taxon>
        <taxon>Diaporthe</taxon>
    </lineage>
</organism>
<keyword evidence="2" id="KW-1185">Reference proteome</keyword>
<sequence length="222" mass="23322">MSSPSFYALIAGAGSGIGRATALRFARTYPVVLVARNADSYSSLVDEIKASGGRAIGVTADVSRPDAMLSAFETIQKETKGSKLAAAIYNVNSGFVMKPFLDIKPEELELGLDGQARGFFNFAHWTIPLLLASVGESNHPPTLIATGATASTKASANFASFAAGKFALRALSQSIAKEFGPRGVHVAHVVVDGIVDTPLAKKMGFNNDVEDGRISTEEVSIE</sequence>
<proteinExistence type="predicted"/>
<reference evidence="1 2" key="1">
    <citation type="journal article" date="2024" name="IMA Fungus">
        <title>IMA Genome - F19 : A genome assembly and annotation guide to empower mycologists, including annotated draft genome sequences of Ceratocystis pirilliformis, Diaporthe australafricana, Fusarium ophioides, Paecilomyces lecythidis, and Sporothrix stenoceras.</title>
        <authorList>
            <person name="Aylward J."/>
            <person name="Wilson A.M."/>
            <person name="Visagie C.M."/>
            <person name="Spraker J."/>
            <person name="Barnes I."/>
            <person name="Buitendag C."/>
            <person name="Ceriani C."/>
            <person name="Del Mar Angel L."/>
            <person name="du Plessis D."/>
            <person name="Fuchs T."/>
            <person name="Gasser K."/>
            <person name="Kramer D."/>
            <person name="Li W."/>
            <person name="Munsamy K."/>
            <person name="Piso A."/>
            <person name="Price J.L."/>
            <person name="Sonnekus B."/>
            <person name="Thomas C."/>
            <person name="van der Nest A."/>
            <person name="van Dijk A."/>
            <person name="van Heerden A."/>
            <person name="van Vuuren N."/>
            <person name="Yilmaz N."/>
            <person name="Duong T.A."/>
            <person name="van der Merwe N.A."/>
            <person name="Wingfield M.J."/>
            <person name="Wingfield B.D."/>
        </authorList>
    </citation>
    <scope>NUCLEOTIDE SEQUENCE [LARGE SCALE GENOMIC DNA]</scope>
    <source>
        <strain evidence="1 2">CMW 18300</strain>
    </source>
</reference>
<gene>
    <name evidence="1" type="ORF">Daus18300_011463</name>
</gene>
<name>A0ABR3W6L4_9PEZI</name>
<dbReference type="SUPFAM" id="SSF51735">
    <property type="entry name" value="NAD(P)-binding Rossmann-fold domains"/>
    <property type="match status" value="1"/>
</dbReference>